<organism evidence="1 2">
    <name type="scientific">Thermoproteota archaeon</name>
    <dbReference type="NCBI Taxonomy" id="2056631"/>
    <lineage>
        <taxon>Archaea</taxon>
        <taxon>Thermoproteota</taxon>
    </lineage>
</organism>
<dbReference type="PANTHER" id="PTHR38597">
    <property type="entry name" value="BLL3834 PROTEIN"/>
    <property type="match status" value="1"/>
</dbReference>
<dbReference type="PANTHER" id="PTHR38597:SF1">
    <property type="entry name" value="BLL3834 PROTEIN"/>
    <property type="match status" value="1"/>
</dbReference>
<name>A0A523BDY6_9CREN</name>
<dbReference type="Pfam" id="PF05559">
    <property type="entry name" value="DUF763"/>
    <property type="match status" value="1"/>
</dbReference>
<sequence>MSHTGSAYLPLHGGWAPAWLIKRMIALAKGIVLIMVDEFGRAEFLRRISDPYWFQALGCTLGFDWHSSGVTTVVTGVLKSAIDPQETGLAVCGGKGKRSRETPLEIRKAGEIFGLSSSKIDSLVYASKMGAKVDTAAIQANYQLYHHAFLMSEDGRWCIVQQGMNPENKLARRYHWLSESVASFVVEPHKAVVGHREGKVLNMTAKEADECRRTSVDIVNDDVRKIKRQLAIVREEKQKSLMDYMDGRVLVMPWKINWKALETAYNLRPRNYEELLGIEGIGPATVRGLALISDLIYGAPPSWRDPVRYSFAFGGKDGVPFPVQKREMDEAIEFLRIAVEQAKINEKERLNALKRLRAFSNPSR</sequence>
<evidence type="ECO:0000313" key="2">
    <source>
        <dbReference type="Proteomes" id="UP000315399"/>
    </source>
</evidence>
<protein>
    <submittedName>
        <fullName evidence="1">DUF763 domain-containing protein</fullName>
    </submittedName>
</protein>
<dbReference type="EMBL" id="QNVH01000020">
    <property type="protein sequence ID" value="TDA39157.1"/>
    <property type="molecule type" value="Genomic_DNA"/>
</dbReference>
<reference evidence="1 2" key="1">
    <citation type="journal article" date="2019" name="Nat. Microbiol.">
        <title>Expanding anaerobic alkane metabolism in the domain of Archaea.</title>
        <authorList>
            <person name="Wang Y."/>
            <person name="Wegener G."/>
            <person name="Hou J."/>
            <person name="Wang F."/>
            <person name="Xiao X."/>
        </authorList>
    </citation>
    <scope>NUCLEOTIDE SEQUENCE [LARGE SCALE GENOMIC DNA]</scope>
    <source>
        <strain evidence="1">WYZ-LMO10</strain>
    </source>
</reference>
<accession>A0A523BDY6</accession>
<dbReference type="Proteomes" id="UP000315399">
    <property type="component" value="Unassembled WGS sequence"/>
</dbReference>
<comment type="caution">
    <text evidence="1">The sequence shown here is derived from an EMBL/GenBank/DDBJ whole genome shotgun (WGS) entry which is preliminary data.</text>
</comment>
<dbReference type="InterPro" id="IPR008482">
    <property type="entry name" value="DUF763"/>
</dbReference>
<gene>
    <name evidence="1" type="ORF">DSO08_02885</name>
</gene>
<proteinExistence type="predicted"/>
<evidence type="ECO:0000313" key="1">
    <source>
        <dbReference type="EMBL" id="TDA39157.1"/>
    </source>
</evidence>
<dbReference type="AlphaFoldDB" id="A0A523BDY6"/>